<proteinExistence type="predicted"/>
<keyword evidence="4" id="KW-1185">Reference proteome</keyword>
<evidence type="ECO:0000313" key="4">
    <source>
        <dbReference type="Proteomes" id="UP001437256"/>
    </source>
</evidence>
<evidence type="ECO:0000313" key="3">
    <source>
        <dbReference type="EMBL" id="KAL0061563.1"/>
    </source>
</evidence>
<dbReference type="InterPro" id="IPR009486">
    <property type="entry name" value="Pur_nuclsid_perm"/>
</dbReference>
<reference evidence="3 4" key="1">
    <citation type="submission" date="2024-05" db="EMBL/GenBank/DDBJ databases">
        <title>A draft genome resource for the thread blight pathogen Marasmius tenuissimus strain MS-2.</title>
        <authorList>
            <person name="Yulfo-Soto G.E."/>
            <person name="Baruah I.K."/>
            <person name="Amoako-Attah I."/>
            <person name="Bukari Y."/>
            <person name="Meinhardt L.W."/>
            <person name="Bailey B.A."/>
            <person name="Cohen S.P."/>
        </authorList>
    </citation>
    <scope>NUCLEOTIDE SEQUENCE [LARGE SCALE GENOMIC DNA]</scope>
    <source>
        <strain evidence="3 4">MS-2</strain>
    </source>
</reference>
<dbReference type="EMBL" id="JBBXMP010000131">
    <property type="protein sequence ID" value="KAL0061563.1"/>
    <property type="molecule type" value="Genomic_DNA"/>
</dbReference>
<comment type="caution">
    <text evidence="3">The sequence shown here is derived from an EMBL/GenBank/DDBJ whole genome shotgun (WGS) entry which is preliminary data.</text>
</comment>
<gene>
    <name evidence="3" type="ORF">AAF712_011589</name>
</gene>
<evidence type="ECO:0000256" key="1">
    <source>
        <dbReference type="SAM" id="MobiDB-lite"/>
    </source>
</evidence>
<protein>
    <recommendedName>
        <fullName evidence="5">Purine nucleoside permease</fullName>
    </recommendedName>
</protein>
<dbReference type="Proteomes" id="UP001437256">
    <property type="component" value="Unassembled WGS sequence"/>
</dbReference>
<feature type="signal peptide" evidence="2">
    <location>
        <begin position="1"/>
        <end position="20"/>
    </location>
</feature>
<feature type="region of interest" description="Disordered" evidence="1">
    <location>
        <begin position="385"/>
        <end position="408"/>
    </location>
</feature>
<feature type="chain" id="PRO_5045280372" description="Purine nucleoside permease" evidence="2">
    <location>
        <begin position="21"/>
        <end position="408"/>
    </location>
</feature>
<accession>A0ABR2ZLG5</accession>
<evidence type="ECO:0000256" key="2">
    <source>
        <dbReference type="SAM" id="SignalP"/>
    </source>
</evidence>
<sequence>MLKFLWALVLHLSILSGTTSLAVQNDSLSSPQARGLEHSSTSGQILAPKVFIFSMFDPEADVWYNIPEFNLTARTIPVPGFSPLFPDAHCTDDGSVCQLTMGEGEINAAVTVSSLVRSSLFDLTETYFLIAGIAGISPKFGTTGSVTFARYAVQVSLQYELDAREIPSNFTTGYVPQGTRAPGQYPTEIYGTEVFEINDALRKAAFDFAKNATLNDTDVAIAYRKNYVSDPSFAPAAQSPSVVLCDTATSDTFWLGTLLAEAFENTTTLFTNNTATYCTTQQEDNATLEALLRGATCGLVDFSRIIIMRTASDFDRPPPGQASADGLDLSISGGFPPSITNLYLAGVKVVEGIVREWDDRFKTGIKPTNYVGDIFGSLGGTPDFGPGSKFEGKGGAKKNLKKRSRRAF</sequence>
<dbReference type="PANTHER" id="PTHR38643:SF1">
    <property type="entry name" value="PURINE NUCLEOSIDE PERMEASE C285.05-RELATED"/>
    <property type="match status" value="1"/>
</dbReference>
<evidence type="ECO:0008006" key="5">
    <source>
        <dbReference type="Google" id="ProtNLM"/>
    </source>
</evidence>
<dbReference type="Pfam" id="PF06516">
    <property type="entry name" value="NUP"/>
    <property type="match status" value="1"/>
</dbReference>
<feature type="compositionally biased region" description="Basic residues" evidence="1">
    <location>
        <begin position="395"/>
        <end position="408"/>
    </location>
</feature>
<dbReference type="PANTHER" id="PTHR38643">
    <property type="entry name" value="PURINE NUCLEOSIDE PERMEASE C285.05-RELATED"/>
    <property type="match status" value="1"/>
</dbReference>
<organism evidence="3 4">
    <name type="scientific">Marasmius tenuissimus</name>
    <dbReference type="NCBI Taxonomy" id="585030"/>
    <lineage>
        <taxon>Eukaryota</taxon>
        <taxon>Fungi</taxon>
        <taxon>Dikarya</taxon>
        <taxon>Basidiomycota</taxon>
        <taxon>Agaricomycotina</taxon>
        <taxon>Agaricomycetes</taxon>
        <taxon>Agaricomycetidae</taxon>
        <taxon>Agaricales</taxon>
        <taxon>Marasmiineae</taxon>
        <taxon>Marasmiaceae</taxon>
        <taxon>Marasmius</taxon>
    </lineage>
</organism>
<dbReference type="PIRSF" id="PIRSF013171">
    <property type="entry name" value="Pur_nuclsid_perm"/>
    <property type="match status" value="1"/>
</dbReference>
<name>A0ABR2ZLG5_9AGAR</name>
<keyword evidence="2" id="KW-0732">Signal</keyword>